<dbReference type="EMBL" id="JAKNBA010000032">
    <property type="protein sequence ID" value="MDE1243503.1"/>
    <property type="molecule type" value="Genomic_DNA"/>
</dbReference>
<sequence length="121" mass="13513">MSLHETVVTLEELQGLDLAAILSEVEEHSYHYIESALAAQKESVPARLLAAACSMHFTPRDAKVPFKPKFIFEDRRGLIASDFSEESLTALKDFCPEVENHELRALLADIAWITKSGTIEL</sequence>
<comment type="caution">
    <text evidence="2">The sequence shown here is derived from an EMBL/GenBank/DDBJ whole genome shotgun (WGS) entry which is preliminary data.</text>
</comment>
<proteinExistence type="predicted"/>
<evidence type="ECO:0000313" key="3">
    <source>
        <dbReference type="Proteomes" id="UP001140979"/>
    </source>
</evidence>
<protein>
    <recommendedName>
        <fullName evidence="1">DUF7380 domain-containing protein</fullName>
    </recommendedName>
</protein>
<evidence type="ECO:0000313" key="2">
    <source>
        <dbReference type="EMBL" id="MDE1243503.1"/>
    </source>
</evidence>
<gene>
    <name evidence="2" type="ORF">L9W94_15330</name>
</gene>
<accession>A0A9X4EZ67</accession>
<dbReference type="RefSeq" id="WP_274683660.1">
    <property type="nucleotide sequence ID" value="NZ_JAKNBA010000032.1"/>
</dbReference>
<dbReference type="Pfam" id="PF24098">
    <property type="entry name" value="DUF7380"/>
    <property type="match status" value="1"/>
</dbReference>
<dbReference type="AlphaFoldDB" id="A0A9X4EZ67"/>
<organism evidence="2 3">
    <name type="scientific">Vibrio aestuarianus</name>
    <dbReference type="NCBI Taxonomy" id="28171"/>
    <lineage>
        <taxon>Bacteria</taxon>
        <taxon>Pseudomonadati</taxon>
        <taxon>Pseudomonadota</taxon>
        <taxon>Gammaproteobacteria</taxon>
        <taxon>Vibrionales</taxon>
        <taxon>Vibrionaceae</taxon>
        <taxon>Vibrio</taxon>
    </lineage>
</organism>
<name>A0A9X4EZ67_9VIBR</name>
<reference evidence="2" key="1">
    <citation type="submission" date="2022-02" db="EMBL/GenBank/DDBJ databases">
        <title>Emergence and expansion in Europe of a Vibrio aestuarianus clonal complex pathogenic for oysters.</title>
        <authorList>
            <person name="Mesnil A."/>
            <person name="Travers M.-A."/>
        </authorList>
    </citation>
    <scope>NUCLEOTIDE SEQUENCE</scope>
    <source>
        <strain evidence="2">19_064_11T1</strain>
    </source>
</reference>
<dbReference type="Proteomes" id="UP001140979">
    <property type="component" value="Unassembled WGS sequence"/>
</dbReference>
<evidence type="ECO:0000259" key="1">
    <source>
        <dbReference type="Pfam" id="PF24098"/>
    </source>
</evidence>
<dbReference type="InterPro" id="IPR055804">
    <property type="entry name" value="DUF7380"/>
</dbReference>
<feature type="domain" description="DUF7380" evidence="1">
    <location>
        <begin position="5"/>
        <end position="116"/>
    </location>
</feature>